<keyword evidence="4" id="KW-0788">Thiol protease</keyword>
<evidence type="ECO:0000313" key="9">
    <source>
        <dbReference type="Proteomes" id="UP000252038"/>
    </source>
</evidence>
<feature type="region of interest" description="Disordered" evidence="5">
    <location>
        <begin position="45"/>
        <end position="72"/>
    </location>
</feature>
<dbReference type="PROSITE" id="PS51935">
    <property type="entry name" value="NLPC_P60"/>
    <property type="match status" value="1"/>
</dbReference>
<dbReference type="KEGG" id="chri:DK842_21835"/>
<accession>A0A344UEG3</accession>
<evidence type="ECO:0000259" key="7">
    <source>
        <dbReference type="PROSITE" id="PS51935"/>
    </source>
</evidence>
<dbReference type="EMBL" id="CP029554">
    <property type="protein sequence ID" value="AXE33661.1"/>
    <property type="molecule type" value="Genomic_DNA"/>
</dbReference>
<dbReference type="PANTHER" id="PTHR47053:SF1">
    <property type="entry name" value="MUREIN DD-ENDOPEPTIDASE MEPH-RELATED"/>
    <property type="match status" value="1"/>
</dbReference>
<evidence type="ECO:0000256" key="1">
    <source>
        <dbReference type="ARBA" id="ARBA00007074"/>
    </source>
</evidence>
<evidence type="ECO:0000256" key="6">
    <source>
        <dbReference type="SAM" id="SignalP"/>
    </source>
</evidence>
<proteinExistence type="inferred from homology"/>
<reference evidence="8 9" key="1">
    <citation type="submission" date="2018-05" db="EMBL/GenBank/DDBJ databases">
        <title>Genome sequencing, assembly and analysis of the novel insecticidal bacterium, Chromobacterium phragmitis.</title>
        <authorList>
            <person name="Sparks M.E."/>
            <person name="Blackburn M.B."/>
            <person name="Gundersen-Rindal D.E."/>
        </authorList>
    </citation>
    <scope>NUCLEOTIDE SEQUENCE [LARGE SCALE GENOMIC DNA]</scope>
    <source>
        <strain evidence="8">IIBBL 274-1</strain>
    </source>
</reference>
<sequence length="270" mass="28537">MLFAVPLGFTLPVPSDRVRPMKLQLRLSALALAGFMVFAQAAPDKATPDKAPTEGKAAADSPAADKSDDPISKYAAPQEDAVGDLLLQAMSLLGVAYRFGGNSPDDGLDCSGFIRYVFQKSLRVNLPRTAAGMAKVGKSVGRGELMPGDLVFFNTRGFNYSHVGIYMGNNKFIHAPRTGKNIEVSNLSQSYWTARYNGARRVNRSTAGQAADTSDDVSVKSAAKSSAAPEAAKCRKGKKCKPAPSAAKGKKGAKAEKAAKSAGKKKKGRH</sequence>
<feature type="chain" id="PRO_5017037819" evidence="6">
    <location>
        <begin position="42"/>
        <end position="270"/>
    </location>
</feature>
<dbReference type="InterPro" id="IPR051202">
    <property type="entry name" value="Peptidase_C40"/>
</dbReference>
<organism evidence="8 9">
    <name type="scientific">Chromobacterium phragmitis</name>
    <dbReference type="NCBI Taxonomy" id="2202141"/>
    <lineage>
        <taxon>Bacteria</taxon>
        <taxon>Pseudomonadati</taxon>
        <taxon>Pseudomonadota</taxon>
        <taxon>Betaproteobacteria</taxon>
        <taxon>Neisseriales</taxon>
        <taxon>Chromobacteriaceae</taxon>
        <taxon>Chromobacterium</taxon>
    </lineage>
</organism>
<feature type="signal peptide" evidence="6">
    <location>
        <begin position="1"/>
        <end position="41"/>
    </location>
</feature>
<dbReference type="InterPro" id="IPR000064">
    <property type="entry name" value="NLP_P60_dom"/>
</dbReference>
<dbReference type="KEGG" id="chrb:DK843_04575"/>
<evidence type="ECO:0000313" key="8">
    <source>
        <dbReference type="EMBL" id="AXE33661.1"/>
    </source>
</evidence>
<dbReference type="OrthoDB" id="9807055at2"/>
<dbReference type="GO" id="GO:0006508">
    <property type="term" value="P:proteolysis"/>
    <property type="evidence" value="ECO:0007669"/>
    <property type="project" value="UniProtKB-KW"/>
</dbReference>
<evidence type="ECO:0000256" key="5">
    <source>
        <dbReference type="SAM" id="MobiDB-lite"/>
    </source>
</evidence>
<dbReference type="GO" id="GO:0008234">
    <property type="term" value="F:cysteine-type peptidase activity"/>
    <property type="evidence" value="ECO:0007669"/>
    <property type="project" value="UniProtKB-KW"/>
</dbReference>
<keyword evidence="3" id="KW-0378">Hydrolase</keyword>
<dbReference type="InterPro" id="IPR038765">
    <property type="entry name" value="Papain-like_cys_pep_sf"/>
</dbReference>
<feature type="domain" description="NlpC/P60" evidence="7">
    <location>
        <begin position="79"/>
        <end position="203"/>
    </location>
</feature>
<dbReference type="SUPFAM" id="SSF54001">
    <property type="entry name" value="Cysteine proteinases"/>
    <property type="match status" value="1"/>
</dbReference>
<dbReference type="Pfam" id="PF00877">
    <property type="entry name" value="NLPC_P60"/>
    <property type="match status" value="1"/>
</dbReference>
<feature type="compositionally biased region" description="Low complexity" evidence="5">
    <location>
        <begin position="219"/>
        <end position="228"/>
    </location>
</feature>
<dbReference type="AlphaFoldDB" id="A0A344UEG3"/>
<dbReference type="Proteomes" id="UP000252038">
    <property type="component" value="Chromosome"/>
</dbReference>
<protein>
    <submittedName>
        <fullName evidence="8">Peptidoglycan endopeptidase</fullName>
    </submittedName>
</protein>
<dbReference type="Gene3D" id="3.90.1720.10">
    <property type="entry name" value="endopeptidase domain like (from Nostoc punctiforme)"/>
    <property type="match status" value="1"/>
</dbReference>
<evidence type="ECO:0000256" key="3">
    <source>
        <dbReference type="ARBA" id="ARBA00022801"/>
    </source>
</evidence>
<keyword evidence="6" id="KW-0732">Signal</keyword>
<comment type="similarity">
    <text evidence="1">Belongs to the peptidase C40 family.</text>
</comment>
<keyword evidence="2" id="KW-0645">Protease</keyword>
<name>A0A344UEG3_9NEIS</name>
<feature type="region of interest" description="Disordered" evidence="5">
    <location>
        <begin position="204"/>
        <end position="270"/>
    </location>
</feature>
<gene>
    <name evidence="8" type="ORF">DK843_04575</name>
</gene>
<evidence type="ECO:0000256" key="2">
    <source>
        <dbReference type="ARBA" id="ARBA00022670"/>
    </source>
</evidence>
<dbReference type="PANTHER" id="PTHR47053">
    <property type="entry name" value="MUREIN DD-ENDOPEPTIDASE MEPH-RELATED"/>
    <property type="match status" value="1"/>
</dbReference>
<evidence type="ECO:0000256" key="4">
    <source>
        <dbReference type="ARBA" id="ARBA00022807"/>
    </source>
</evidence>
<dbReference type="RefSeq" id="WP_114063379.1">
    <property type="nucleotide sequence ID" value="NZ_CP029495.1"/>
</dbReference>